<dbReference type="CDD" id="cd00093">
    <property type="entry name" value="HTH_XRE"/>
    <property type="match status" value="1"/>
</dbReference>
<gene>
    <name evidence="2" type="ORF">HNR37_000656</name>
</gene>
<dbReference type="GO" id="GO:0003677">
    <property type="term" value="F:DNA binding"/>
    <property type="evidence" value="ECO:0007669"/>
    <property type="project" value="InterPro"/>
</dbReference>
<dbReference type="Pfam" id="PF13560">
    <property type="entry name" value="HTH_31"/>
    <property type="match status" value="1"/>
</dbReference>
<dbReference type="AlphaFoldDB" id="A0A7W8DGF3"/>
<organism evidence="2 3">
    <name type="scientific">Desulfurispira natronophila</name>
    <dbReference type="NCBI Taxonomy" id="682562"/>
    <lineage>
        <taxon>Bacteria</taxon>
        <taxon>Pseudomonadati</taxon>
        <taxon>Chrysiogenota</taxon>
        <taxon>Chrysiogenia</taxon>
        <taxon>Chrysiogenales</taxon>
        <taxon>Chrysiogenaceae</taxon>
        <taxon>Desulfurispira</taxon>
    </lineage>
</organism>
<dbReference type="SUPFAM" id="SSF47413">
    <property type="entry name" value="lambda repressor-like DNA-binding domains"/>
    <property type="match status" value="1"/>
</dbReference>
<comment type="caution">
    <text evidence="2">The sequence shown here is derived from an EMBL/GenBank/DDBJ whole genome shotgun (WGS) entry which is preliminary data.</text>
</comment>
<evidence type="ECO:0000313" key="3">
    <source>
        <dbReference type="Proteomes" id="UP000528322"/>
    </source>
</evidence>
<feature type="domain" description="HTH cro/C1-type" evidence="1">
    <location>
        <begin position="26"/>
        <end position="80"/>
    </location>
</feature>
<dbReference type="Gene3D" id="1.10.260.40">
    <property type="entry name" value="lambda repressor-like DNA-binding domains"/>
    <property type="match status" value="1"/>
</dbReference>
<evidence type="ECO:0000313" key="2">
    <source>
        <dbReference type="EMBL" id="MBB5021347.1"/>
    </source>
</evidence>
<dbReference type="InterPro" id="IPR010982">
    <property type="entry name" value="Lambda_DNA-bd_dom_sf"/>
</dbReference>
<reference evidence="2 3" key="1">
    <citation type="submission" date="2020-08" db="EMBL/GenBank/DDBJ databases">
        <title>Genomic Encyclopedia of Type Strains, Phase IV (KMG-IV): sequencing the most valuable type-strain genomes for metagenomic binning, comparative biology and taxonomic classification.</title>
        <authorList>
            <person name="Goeker M."/>
        </authorList>
    </citation>
    <scope>NUCLEOTIDE SEQUENCE [LARGE SCALE GENOMIC DNA]</scope>
    <source>
        <strain evidence="2 3">DSM 22071</strain>
    </source>
</reference>
<dbReference type="RefSeq" id="WP_183729877.1">
    <property type="nucleotide sequence ID" value="NZ_JACHID010000003.1"/>
</dbReference>
<proteinExistence type="predicted"/>
<dbReference type="InterPro" id="IPR001387">
    <property type="entry name" value="Cro/C1-type_HTH"/>
</dbReference>
<accession>A0A7W8DGF3</accession>
<dbReference type="EMBL" id="JACHID010000003">
    <property type="protein sequence ID" value="MBB5021347.1"/>
    <property type="molecule type" value="Genomic_DNA"/>
</dbReference>
<keyword evidence="3" id="KW-1185">Reference proteome</keyword>
<dbReference type="PROSITE" id="PS50943">
    <property type="entry name" value="HTH_CROC1"/>
    <property type="match status" value="1"/>
</dbReference>
<dbReference type="Proteomes" id="UP000528322">
    <property type="component" value="Unassembled WGS sequence"/>
</dbReference>
<name>A0A7W8DGF3_9BACT</name>
<evidence type="ECO:0000259" key="1">
    <source>
        <dbReference type="PROSITE" id="PS50943"/>
    </source>
</evidence>
<dbReference type="SMART" id="SM00530">
    <property type="entry name" value="HTH_XRE"/>
    <property type="match status" value="1"/>
</dbReference>
<protein>
    <submittedName>
        <fullName evidence="2">Transcriptional regulator with XRE-family HTH domain</fullName>
    </submittedName>
</protein>
<sequence>MPKFTNQENSNGCQHILSPAELGRLFREERKRQGLTLEELYSLTGLSIRFLSEFERGKASASLGRVMVALQALGLEMLIVPRSKFGAAQPAIPPKPTQENSP</sequence>